<evidence type="ECO:0000259" key="7">
    <source>
        <dbReference type="PROSITE" id="PS51093"/>
    </source>
</evidence>
<dbReference type="PANTHER" id="PTHR45008:SF1">
    <property type="entry name" value="PTS SYSTEM GLUCOSE-SPECIFIC EIIA COMPONENT"/>
    <property type="match status" value="1"/>
</dbReference>
<evidence type="ECO:0000256" key="2">
    <source>
        <dbReference type="ARBA" id="ARBA00022448"/>
    </source>
</evidence>
<dbReference type="InterPro" id="IPR001127">
    <property type="entry name" value="PTS_EIIA_1_perm"/>
</dbReference>
<dbReference type="Pfam" id="PF00358">
    <property type="entry name" value="PTS_EIIA_1"/>
    <property type="match status" value="1"/>
</dbReference>
<dbReference type="EMBL" id="JBBNGS010000026">
    <property type="protein sequence ID" value="MEQ2638585.1"/>
    <property type="molecule type" value="Genomic_DNA"/>
</dbReference>
<keyword evidence="2" id="KW-0813">Transport</keyword>
<reference evidence="8 9" key="1">
    <citation type="submission" date="2024-04" db="EMBL/GenBank/DDBJ databases">
        <title>Human intestinal bacterial collection.</title>
        <authorList>
            <person name="Pauvert C."/>
            <person name="Hitch T.C.A."/>
            <person name="Clavel T."/>
        </authorList>
    </citation>
    <scope>NUCLEOTIDE SEQUENCE [LARGE SCALE GENOMIC DNA]</scope>
    <source>
        <strain evidence="8 9">CLA-AA-H197</strain>
    </source>
</reference>
<gene>
    <name evidence="8" type="ORF">AAAT05_09585</name>
</gene>
<feature type="domain" description="PTS EIIA type-1" evidence="7">
    <location>
        <begin position="43"/>
        <end position="147"/>
    </location>
</feature>
<keyword evidence="4" id="KW-0808">Transferase</keyword>
<evidence type="ECO:0000256" key="4">
    <source>
        <dbReference type="ARBA" id="ARBA00022679"/>
    </source>
</evidence>
<keyword evidence="3 8" id="KW-0762">Sugar transport</keyword>
<dbReference type="InterPro" id="IPR011055">
    <property type="entry name" value="Dup_hybrid_motif"/>
</dbReference>
<evidence type="ECO:0000313" key="9">
    <source>
        <dbReference type="Proteomes" id="UP001478817"/>
    </source>
</evidence>
<sequence>MGLFDRFSPAGAARPDSVAASQAPGTICAPLTGSLVQVKDVADPVFSQGMLGPGLGISGEGDVAYAPVSGTVIATTSTSHAIALKADDGAEVLLHVGVDTVALRGRGFKTLVKQGDHVSAGDPLILFDRSLIRERGLDDTVIVTVTNADELGGVSPVEGADVTAGDALLTTAC</sequence>
<dbReference type="NCBIfam" id="TIGR00830">
    <property type="entry name" value="PTBA"/>
    <property type="match status" value="1"/>
</dbReference>
<keyword evidence="6" id="KW-0418">Kinase</keyword>
<evidence type="ECO:0000256" key="5">
    <source>
        <dbReference type="ARBA" id="ARBA00022683"/>
    </source>
</evidence>
<dbReference type="Gene3D" id="2.70.70.10">
    <property type="entry name" value="Glucose Permease (Domain IIA)"/>
    <property type="match status" value="1"/>
</dbReference>
<evidence type="ECO:0000256" key="1">
    <source>
        <dbReference type="ARBA" id="ARBA00004496"/>
    </source>
</evidence>
<protein>
    <submittedName>
        <fullName evidence="8">PTS glucose transporter subunit IIA</fullName>
    </submittedName>
</protein>
<dbReference type="PROSITE" id="PS51093">
    <property type="entry name" value="PTS_EIIA_TYPE_1"/>
    <property type="match status" value="1"/>
</dbReference>
<dbReference type="RefSeq" id="WP_349183265.1">
    <property type="nucleotide sequence ID" value="NZ_JBBNGS010000026.1"/>
</dbReference>
<evidence type="ECO:0000256" key="3">
    <source>
        <dbReference type="ARBA" id="ARBA00022597"/>
    </source>
</evidence>
<comment type="subcellular location">
    <subcellularLocation>
        <location evidence="1">Cytoplasm</location>
    </subcellularLocation>
</comment>
<dbReference type="PANTHER" id="PTHR45008">
    <property type="entry name" value="PTS SYSTEM GLUCOSE-SPECIFIC EIIA COMPONENT"/>
    <property type="match status" value="1"/>
</dbReference>
<dbReference type="PROSITE" id="PS00371">
    <property type="entry name" value="PTS_EIIA_TYPE_1_HIS"/>
    <property type="match status" value="1"/>
</dbReference>
<evidence type="ECO:0000313" key="8">
    <source>
        <dbReference type="EMBL" id="MEQ2638585.1"/>
    </source>
</evidence>
<name>A0ABV1IJV7_9ACTN</name>
<evidence type="ECO:0000256" key="6">
    <source>
        <dbReference type="ARBA" id="ARBA00022777"/>
    </source>
</evidence>
<dbReference type="SUPFAM" id="SSF51261">
    <property type="entry name" value="Duplicated hybrid motif"/>
    <property type="match status" value="1"/>
</dbReference>
<comment type="caution">
    <text evidence="8">The sequence shown here is derived from an EMBL/GenBank/DDBJ whole genome shotgun (WGS) entry which is preliminary data.</text>
</comment>
<dbReference type="Proteomes" id="UP001478817">
    <property type="component" value="Unassembled WGS sequence"/>
</dbReference>
<dbReference type="InterPro" id="IPR050890">
    <property type="entry name" value="PTS_EIIA_component"/>
</dbReference>
<organism evidence="8 9">
    <name type="scientific">Paratractidigestivibacter faecalis</name>
    <dbReference type="NCBI Taxonomy" id="2292441"/>
    <lineage>
        <taxon>Bacteria</taxon>
        <taxon>Bacillati</taxon>
        <taxon>Actinomycetota</taxon>
        <taxon>Coriobacteriia</taxon>
        <taxon>Coriobacteriales</taxon>
        <taxon>Atopobiaceae</taxon>
        <taxon>Paratractidigestivibacter</taxon>
    </lineage>
</organism>
<keyword evidence="9" id="KW-1185">Reference proteome</keyword>
<keyword evidence="5" id="KW-0598">Phosphotransferase system</keyword>
<accession>A0ABV1IJV7</accession>
<proteinExistence type="predicted"/>